<feature type="signal peptide" evidence="1">
    <location>
        <begin position="1"/>
        <end position="20"/>
    </location>
</feature>
<sequence length="122" mass="13569">MKKIFVLIVCLTLLQGKIMATEGDPVEPIPLGVSLIDVDNAPINVGKGKAPIRIPRIYKDGYRLILGFHPEYIINIIQNGEVLYTSIIPEEQTDFELPSYINGECVVQFISGRFCFIGCISL</sequence>
<protein>
    <recommendedName>
        <fullName evidence="4">PEGA domain-containing protein</fullName>
    </recommendedName>
</protein>
<dbReference type="EMBL" id="FNUV01000015">
    <property type="protein sequence ID" value="SEG14753.1"/>
    <property type="molecule type" value="Genomic_DNA"/>
</dbReference>
<dbReference type="RefSeq" id="WP_103916314.1">
    <property type="nucleotide sequence ID" value="NZ_FNUV01000015.1"/>
</dbReference>
<dbReference type="AlphaFoldDB" id="A0A1H5XSX2"/>
<evidence type="ECO:0000313" key="3">
    <source>
        <dbReference type="Proteomes" id="UP000236735"/>
    </source>
</evidence>
<reference evidence="2 3" key="1">
    <citation type="submission" date="2016-10" db="EMBL/GenBank/DDBJ databases">
        <authorList>
            <person name="de Groot N.N."/>
        </authorList>
    </citation>
    <scope>NUCLEOTIDE SEQUENCE [LARGE SCALE GENOMIC DNA]</scope>
    <source>
        <strain evidence="2 3">AR32</strain>
    </source>
</reference>
<proteinExistence type="predicted"/>
<evidence type="ECO:0000256" key="1">
    <source>
        <dbReference type="SAM" id="SignalP"/>
    </source>
</evidence>
<evidence type="ECO:0000313" key="2">
    <source>
        <dbReference type="EMBL" id="SEG14753.1"/>
    </source>
</evidence>
<gene>
    <name evidence="2" type="ORF">SAMN05216354_0111</name>
</gene>
<organism evidence="2 3">
    <name type="scientific">Xylanibacter ruminicola</name>
    <name type="common">Prevotella ruminicola</name>
    <dbReference type="NCBI Taxonomy" id="839"/>
    <lineage>
        <taxon>Bacteria</taxon>
        <taxon>Pseudomonadati</taxon>
        <taxon>Bacteroidota</taxon>
        <taxon>Bacteroidia</taxon>
        <taxon>Bacteroidales</taxon>
        <taxon>Prevotellaceae</taxon>
        <taxon>Xylanibacter</taxon>
    </lineage>
</organism>
<accession>A0A1H5XSX2</accession>
<feature type="chain" id="PRO_5009289793" description="PEGA domain-containing protein" evidence="1">
    <location>
        <begin position="21"/>
        <end position="122"/>
    </location>
</feature>
<evidence type="ECO:0008006" key="4">
    <source>
        <dbReference type="Google" id="ProtNLM"/>
    </source>
</evidence>
<keyword evidence="1" id="KW-0732">Signal</keyword>
<dbReference type="Proteomes" id="UP000236735">
    <property type="component" value="Unassembled WGS sequence"/>
</dbReference>
<name>A0A1H5XSX2_XYLRU</name>